<accession>M0IH21</accession>
<dbReference type="EMBL" id="AOLN01000009">
    <property type="protein sequence ID" value="ELZ96065.1"/>
    <property type="molecule type" value="Genomic_DNA"/>
</dbReference>
<name>M0IH21_9EURY</name>
<protein>
    <submittedName>
        <fullName evidence="1">Uncharacterized protein</fullName>
    </submittedName>
</protein>
<dbReference type="PATRIC" id="fig|662479.7.peg.1165"/>
<gene>
    <name evidence="1" type="ORF">C440_05727</name>
</gene>
<evidence type="ECO:0000313" key="2">
    <source>
        <dbReference type="Proteomes" id="UP000011550"/>
    </source>
</evidence>
<keyword evidence="2" id="KW-1185">Reference proteome</keyword>
<reference evidence="1 2" key="1">
    <citation type="journal article" date="2014" name="PLoS Genet.">
        <title>Phylogenetically driven sequencing of extremely halophilic archaea reveals strategies for static and dynamic osmo-response.</title>
        <authorList>
            <person name="Becker E.A."/>
            <person name="Seitzer P.M."/>
            <person name="Tritt A."/>
            <person name="Larsen D."/>
            <person name="Krusor M."/>
            <person name="Yao A.I."/>
            <person name="Wu D."/>
            <person name="Madern D."/>
            <person name="Eisen J.A."/>
            <person name="Darling A.E."/>
            <person name="Facciotti M.T."/>
        </authorList>
    </citation>
    <scope>NUCLEOTIDE SEQUENCE [LARGE SCALE GENOMIC DNA]</scope>
    <source>
        <strain evidence="1 2">ATCC BAA-1512</strain>
    </source>
</reference>
<evidence type="ECO:0000313" key="1">
    <source>
        <dbReference type="EMBL" id="ELZ96065.1"/>
    </source>
</evidence>
<dbReference type="Proteomes" id="UP000011550">
    <property type="component" value="Unassembled WGS sequence"/>
</dbReference>
<sequence>MLQPTANRKDVLKNSGVQGFNHFLAAPITLPEDLEATSSGNAGVSPQGNRGMLVSGGQTAGDKAYVSSWDTVYGRTNAVIKGEISFMYQNTSTAPADANQYYVGLTNSADPTSGVVFDLTNGSLIINGATKDISVFDETDVSAARETITVEFVVDSIQNETKIKVHRADLSEEFVANGIPVTRSTLVYAESLGNPDLELKIENIRLAFETESDY</sequence>
<proteinExistence type="predicted"/>
<dbReference type="STRING" id="662479.C440_05727"/>
<dbReference type="AlphaFoldDB" id="M0IH21"/>
<comment type="caution">
    <text evidence="1">The sequence shown here is derived from an EMBL/GenBank/DDBJ whole genome shotgun (WGS) entry which is preliminary data.</text>
</comment>
<organism evidence="1 2">
    <name type="scientific">Haloferax mucosum ATCC BAA-1512</name>
    <dbReference type="NCBI Taxonomy" id="662479"/>
    <lineage>
        <taxon>Archaea</taxon>
        <taxon>Methanobacteriati</taxon>
        <taxon>Methanobacteriota</taxon>
        <taxon>Stenosarchaea group</taxon>
        <taxon>Halobacteria</taxon>
        <taxon>Halobacteriales</taxon>
        <taxon>Haloferacaceae</taxon>
        <taxon>Haloferax</taxon>
    </lineage>
</organism>
<dbReference type="RefSeq" id="WP_008319122.1">
    <property type="nucleotide sequence ID" value="NZ_AOLN01000009.1"/>
</dbReference>